<dbReference type="AlphaFoldDB" id="A0A8H5MIU3"/>
<proteinExistence type="predicted"/>
<sequence>MKATGRCSLEGLLVTLGHEIPSRESLSVVDVSVTREDYISELSGNGVNDQHANAAACLNASGWDVRVASLDNAATAISRHGDYAPIFLPWTILQPAGEALVSLMVSGGLLAYGWRQNGPPVALAIRGEGAPSPRTDKMPPYVRQVFIGGPTRTLVILERTIDNSLSGSPSLTTTKLRGIDQWLVDQAFVAAAAIWHAYVHPRRSQAFLGHHFEPCRQQDDVYSRNDFAGGKFGWCWSVDIARVLAVRSPETDEQHGPDNFGDAAYTALRYPRKGGQILDPELDGGPLDNDEELRGIRNSFGSDDAGTCCNSHFDTQASAPLVVGVHLVNGFLEDVVNMYIGHTFPAAGRKYPHQMPSRLQPPTYLSDAGHVLLDAPNWQVLEPVRQFMATRHTTAGHFYNGPDQIIFSNVSPTSVPYWPVWCVRIDPIAVPVSRWAFVTAPLAVAESLVRYVTYPMAFAALSFRTIGASGGDREYKHGGGMLLMRTQWKRVWREPLEGSLGVDSAVVTPSSYCIEHLIKLGCIASADLVDMTKPGYMAFKEPRYSAQFPTAIAMIQATDAWRKMTTANLHPLRTSSTDDSIPVRLSHAIRILTDQNIRNQVSFVLLRRTTDEGPSKAQRRIAE</sequence>
<dbReference type="EMBL" id="JAAOAO010000898">
    <property type="protein sequence ID" value="KAF5530303.1"/>
    <property type="molecule type" value="Genomic_DNA"/>
</dbReference>
<name>A0A8H5MIU3_9HYPO</name>
<comment type="caution">
    <text evidence="1">The sequence shown here is derived from an EMBL/GenBank/DDBJ whole genome shotgun (WGS) entry which is preliminary data.</text>
</comment>
<dbReference type="Proteomes" id="UP000574317">
    <property type="component" value="Unassembled WGS sequence"/>
</dbReference>
<keyword evidence="2" id="KW-1185">Reference proteome</keyword>
<reference evidence="1 2" key="1">
    <citation type="submission" date="2020-05" db="EMBL/GenBank/DDBJ databases">
        <title>Identification and distribution of gene clusters putatively required for synthesis of sphingolipid metabolism inhibitors in phylogenetically diverse species of the filamentous fungus Fusarium.</title>
        <authorList>
            <person name="Kim H.-S."/>
            <person name="Busman M."/>
            <person name="Brown D.W."/>
            <person name="Divon H."/>
            <person name="Uhlig S."/>
            <person name="Proctor R.H."/>
        </authorList>
    </citation>
    <scope>NUCLEOTIDE SEQUENCE [LARGE SCALE GENOMIC DNA]</scope>
    <source>
        <strain evidence="1 2">NRRL 25196</strain>
    </source>
</reference>
<accession>A0A8H5MIU3</accession>
<organism evidence="1 2">
    <name type="scientific">Fusarium napiforme</name>
    <dbReference type="NCBI Taxonomy" id="42672"/>
    <lineage>
        <taxon>Eukaryota</taxon>
        <taxon>Fungi</taxon>
        <taxon>Dikarya</taxon>
        <taxon>Ascomycota</taxon>
        <taxon>Pezizomycotina</taxon>
        <taxon>Sordariomycetes</taxon>
        <taxon>Hypocreomycetidae</taxon>
        <taxon>Hypocreales</taxon>
        <taxon>Nectriaceae</taxon>
        <taxon>Fusarium</taxon>
        <taxon>Fusarium fujikuroi species complex</taxon>
    </lineage>
</organism>
<gene>
    <name evidence="1" type="ORF">FNAPI_13599</name>
</gene>
<evidence type="ECO:0000313" key="1">
    <source>
        <dbReference type="EMBL" id="KAF5530303.1"/>
    </source>
</evidence>
<protein>
    <submittedName>
        <fullName evidence="1">Uncharacterized protein</fullName>
    </submittedName>
</protein>
<evidence type="ECO:0000313" key="2">
    <source>
        <dbReference type="Proteomes" id="UP000574317"/>
    </source>
</evidence>